<dbReference type="EMBL" id="RKLV01000011">
    <property type="protein sequence ID" value="MCX2819680.1"/>
    <property type="molecule type" value="Genomic_DNA"/>
</dbReference>
<dbReference type="Pfam" id="PF07441">
    <property type="entry name" value="BofA"/>
    <property type="match status" value="1"/>
</dbReference>
<dbReference type="InterPro" id="IPR010001">
    <property type="entry name" value="BofA"/>
</dbReference>
<name>A0A9Q4GIB1_9EURY</name>
<dbReference type="AlphaFoldDB" id="A0A9Q4GIB1"/>
<keyword evidence="1" id="KW-1133">Transmembrane helix</keyword>
<keyword evidence="1" id="KW-0812">Transmembrane</keyword>
<reference evidence="2" key="1">
    <citation type="submission" date="2022-09" db="EMBL/GenBank/DDBJ databases">
        <title>Haloadaptaus new haloarchaeum isolated from saline soil.</title>
        <authorList>
            <person name="Duran-Viseras A."/>
            <person name="Sanchez-Porro C."/>
            <person name="Ventosa A."/>
        </authorList>
    </citation>
    <scope>NUCLEOTIDE SEQUENCE</scope>
    <source>
        <strain evidence="2">F3-133</strain>
    </source>
</reference>
<protein>
    <submittedName>
        <fullName evidence="2">Pro-sigmaK processing inhibitor BofA family protein</fullName>
    </submittedName>
</protein>
<accession>A0A9Q4GIB1</accession>
<dbReference type="Proteomes" id="UP001149411">
    <property type="component" value="Unassembled WGS sequence"/>
</dbReference>
<feature type="transmembrane region" description="Helical" evidence="1">
    <location>
        <begin position="6"/>
        <end position="22"/>
    </location>
</feature>
<proteinExistence type="predicted"/>
<evidence type="ECO:0000313" key="2">
    <source>
        <dbReference type="EMBL" id="MCX2819680.1"/>
    </source>
</evidence>
<gene>
    <name evidence="2" type="ORF">EGH25_10005</name>
</gene>
<dbReference type="RefSeq" id="WP_266088164.1">
    <property type="nucleotide sequence ID" value="NZ_RKLV01000011.1"/>
</dbReference>
<organism evidence="2 3">
    <name type="scientific">Halorutilus salinus</name>
    <dbReference type="NCBI Taxonomy" id="2487751"/>
    <lineage>
        <taxon>Archaea</taxon>
        <taxon>Methanobacteriati</taxon>
        <taxon>Methanobacteriota</taxon>
        <taxon>Stenosarchaea group</taxon>
        <taxon>Halobacteria</taxon>
        <taxon>Halorutilales</taxon>
        <taxon>Halorutilaceae</taxon>
        <taxon>Halorutilus</taxon>
    </lineage>
</organism>
<evidence type="ECO:0000313" key="3">
    <source>
        <dbReference type="Proteomes" id="UP001149411"/>
    </source>
</evidence>
<comment type="caution">
    <text evidence="2">The sequence shown here is derived from an EMBL/GenBank/DDBJ whole genome shotgun (WGS) entry which is preliminary data.</text>
</comment>
<feature type="transmembrane region" description="Helical" evidence="1">
    <location>
        <begin position="55"/>
        <end position="83"/>
    </location>
</feature>
<evidence type="ECO:0000256" key="1">
    <source>
        <dbReference type="SAM" id="Phobius"/>
    </source>
</evidence>
<keyword evidence="3" id="KW-1185">Reference proteome</keyword>
<feature type="transmembrane region" description="Helical" evidence="1">
    <location>
        <begin position="29"/>
        <end position="49"/>
    </location>
</feature>
<keyword evidence="1" id="KW-0472">Membrane</keyword>
<sequence length="92" mass="9334">MAIIEVGLLVLAVLALAAVYLTMKVVKPLAYNAIVGLVLLAAVNFTGFVEVDITLFAVALVAVAGVPGVVLVVILSVVGVAFVPETAAVLVF</sequence>